<sequence length="239" mass="27372">MNQSSVKSQITSMKSYRKSLESLKQTIVQKIIQLYDSASVSRKHLQTTVNFARDIVKEVSHAIRDISKDGTHSVESISHSLNTIFDDIAREYKRISLLTKLGHYMTPAKYIVGTRLHRIKRTHDGQFEDNSIKAYGYLFPLRDMFKKSVSITRKLIEELKFLEADGIEIEPPDRKEKIFFKLGSIIGDNLGLHASFGLVESFLANFACRSCKTNKFQRALATLEDPVYLRTKLDNESHV</sequence>
<comment type="caution">
    <text evidence="1">The sequence shown here is derived from an EMBL/GenBank/DDBJ whole genome shotgun (WGS) entry which is preliminary data.</text>
</comment>
<dbReference type="EMBL" id="CM056743">
    <property type="protein sequence ID" value="KAJ8670477.1"/>
    <property type="molecule type" value="Genomic_DNA"/>
</dbReference>
<protein>
    <submittedName>
        <fullName evidence="1">Uncharacterized protein</fullName>
    </submittedName>
</protein>
<gene>
    <name evidence="1" type="ORF">QAD02_001736</name>
</gene>
<organism evidence="1 2">
    <name type="scientific">Eretmocerus hayati</name>
    <dbReference type="NCBI Taxonomy" id="131215"/>
    <lineage>
        <taxon>Eukaryota</taxon>
        <taxon>Metazoa</taxon>
        <taxon>Ecdysozoa</taxon>
        <taxon>Arthropoda</taxon>
        <taxon>Hexapoda</taxon>
        <taxon>Insecta</taxon>
        <taxon>Pterygota</taxon>
        <taxon>Neoptera</taxon>
        <taxon>Endopterygota</taxon>
        <taxon>Hymenoptera</taxon>
        <taxon>Apocrita</taxon>
        <taxon>Proctotrupomorpha</taxon>
        <taxon>Chalcidoidea</taxon>
        <taxon>Aphelinidae</taxon>
        <taxon>Aphelininae</taxon>
        <taxon>Eretmocerus</taxon>
    </lineage>
</organism>
<keyword evidence="2" id="KW-1185">Reference proteome</keyword>
<reference evidence="1" key="1">
    <citation type="submission" date="2023-04" db="EMBL/GenBank/DDBJ databases">
        <title>A chromosome-level genome assembly of the parasitoid wasp Eretmocerus hayati.</title>
        <authorList>
            <person name="Zhong Y."/>
            <person name="Liu S."/>
            <person name="Liu Y."/>
        </authorList>
    </citation>
    <scope>NUCLEOTIDE SEQUENCE</scope>
    <source>
        <strain evidence="1">ZJU_SS_LIU_2023</strain>
    </source>
</reference>
<dbReference type="Proteomes" id="UP001239111">
    <property type="component" value="Chromosome 3"/>
</dbReference>
<evidence type="ECO:0000313" key="2">
    <source>
        <dbReference type="Proteomes" id="UP001239111"/>
    </source>
</evidence>
<evidence type="ECO:0000313" key="1">
    <source>
        <dbReference type="EMBL" id="KAJ8670477.1"/>
    </source>
</evidence>
<name>A0ACC2NHB3_9HYME</name>
<proteinExistence type="predicted"/>
<accession>A0ACC2NHB3</accession>